<dbReference type="PROSITE" id="PS51019">
    <property type="entry name" value="REELIN"/>
    <property type="match status" value="1"/>
</dbReference>
<dbReference type="InterPro" id="IPR002861">
    <property type="entry name" value="Reeler_dom"/>
</dbReference>
<feature type="domain" description="Reelin" evidence="12">
    <location>
        <begin position="72"/>
        <end position="237"/>
    </location>
</feature>
<dbReference type="InterPro" id="IPR051237">
    <property type="entry name" value="Ferric-chelate_Red/DefProt"/>
</dbReference>
<dbReference type="GO" id="GO:0005576">
    <property type="term" value="C:extracellular region"/>
    <property type="evidence" value="ECO:0007669"/>
    <property type="project" value="UniProtKB-SubCell"/>
</dbReference>
<dbReference type="GO" id="GO:0042742">
    <property type="term" value="P:defense response to bacterium"/>
    <property type="evidence" value="ECO:0007669"/>
    <property type="project" value="UniProtKB-KW"/>
</dbReference>
<dbReference type="STRING" id="400727.A0A2T7PAJ8"/>
<dbReference type="PANTHER" id="PTHR45828">
    <property type="entry name" value="CYTOCHROME B561/FERRIC REDUCTASE TRANSMEMBRANE"/>
    <property type="match status" value="1"/>
</dbReference>
<dbReference type="OrthoDB" id="6418377at2759"/>
<dbReference type="Proteomes" id="UP000245119">
    <property type="component" value="Linkage Group LG5"/>
</dbReference>
<comment type="caution">
    <text evidence="13">The sequence shown here is derived from an EMBL/GenBank/DDBJ whole genome shotgun (WGS) entry which is preliminary data.</text>
</comment>
<dbReference type="PROSITE" id="PS51257">
    <property type="entry name" value="PROKAR_LIPOPROTEIN"/>
    <property type="match status" value="1"/>
</dbReference>
<dbReference type="Pfam" id="PF02014">
    <property type="entry name" value="Reeler"/>
    <property type="match status" value="1"/>
</dbReference>
<evidence type="ECO:0000256" key="5">
    <source>
        <dbReference type="ARBA" id="ARBA00022525"/>
    </source>
</evidence>
<dbReference type="EMBL" id="PZQS01000005">
    <property type="protein sequence ID" value="PVD30441.1"/>
    <property type="molecule type" value="Genomic_DNA"/>
</dbReference>
<dbReference type="InterPro" id="IPR042307">
    <property type="entry name" value="Reeler_sf"/>
</dbReference>
<sequence>MAECRAEADLDDGVGGAGGGSFVACSLEVKCVDEWLALTSSQLPGDSFLWSITSVRDVGKRILLGVNLVIFVSQGGILPTGAPFSTCLTMFPKHGAVEKQLLPSPFFISLSSNTYTPGQVITVELTSTNGTLFRGLQVKATRSQGNSERAVGSFMVSHDNKTKAFTCDGSYKSMATHANAADVKRVVLKWTAPRENIGDIVFLATIVEKFDTIWYGIKSTLRTASPSNLVEQSKLPELNSSMDDVDFSSCGSEKSCFLYPRYCKSSDCLAAASFRHVDDMFLQFELMAKNVSYISIGFSEDVKMGGDETISCTADGGVLSVQHGANPKQFNDRMVRDQLSNLRIKQADGIIMCSFTRPVMAVTRTVNQSAPDLQFVEKVFDLSKEYHVMLAWGTVKLGTDVINKHVDLPVVTDRKVNFQGKDIYRGSSLPLEVRAHAGLMALAWIVLAGITTAMSRYYKDWFGERLFFIGLPLSRLSYLRRLDSSSFLFTSMDWSRYV</sequence>
<protein>
    <recommendedName>
        <fullName evidence="12">Reelin domain-containing protein</fullName>
    </recommendedName>
</protein>
<evidence type="ECO:0000256" key="11">
    <source>
        <dbReference type="ARBA" id="ARBA00023022"/>
    </source>
</evidence>
<evidence type="ECO:0000256" key="1">
    <source>
        <dbReference type="ARBA" id="ARBA00001970"/>
    </source>
</evidence>
<accession>A0A2T7PAJ8</accession>
<evidence type="ECO:0000259" key="12">
    <source>
        <dbReference type="PROSITE" id="PS51019"/>
    </source>
</evidence>
<dbReference type="Gene3D" id="2.60.40.4060">
    <property type="entry name" value="Reeler domain"/>
    <property type="match status" value="1"/>
</dbReference>
<keyword evidence="8" id="KW-0732">Signal</keyword>
<comment type="subcellular location">
    <subcellularLocation>
        <location evidence="2">Membrane</location>
        <topology evidence="2">Multi-pass membrane protein</topology>
    </subcellularLocation>
    <subcellularLocation>
        <location evidence="3">Secreted</location>
    </subcellularLocation>
</comment>
<keyword evidence="6" id="KW-0929">Antimicrobial</keyword>
<evidence type="ECO:0000256" key="9">
    <source>
        <dbReference type="ARBA" id="ARBA00022859"/>
    </source>
</evidence>
<keyword evidence="5" id="KW-0964">Secreted</keyword>
<evidence type="ECO:0000256" key="4">
    <source>
        <dbReference type="ARBA" id="ARBA00008501"/>
    </source>
</evidence>
<reference evidence="13 14" key="1">
    <citation type="submission" date="2018-04" db="EMBL/GenBank/DDBJ databases">
        <title>The genome of golden apple snail Pomacea canaliculata provides insight into stress tolerance and invasive adaptation.</title>
        <authorList>
            <person name="Liu C."/>
            <person name="Liu B."/>
            <person name="Ren Y."/>
            <person name="Zhang Y."/>
            <person name="Wang H."/>
            <person name="Li S."/>
            <person name="Jiang F."/>
            <person name="Yin L."/>
            <person name="Zhang G."/>
            <person name="Qian W."/>
            <person name="Fan W."/>
        </authorList>
    </citation>
    <scope>NUCLEOTIDE SEQUENCE [LARGE SCALE GENOMIC DNA]</scope>
    <source>
        <strain evidence="13">SZHN2017</strain>
        <tissue evidence="13">Muscle</tissue>
    </source>
</reference>
<dbReference type="InterPro" id="IPR005018">
    <property type="entry name" value="DOMON_domain"/>
</dbReference>
<proteinExistence type="inferred from homology"/>
<keyword evidence="14" id="KW-1185">Reference proteome</keyword>
<dbReference type="PANTHER" id="PTHR45828:SF9">
    <property type="entry name" value="CELL WALL INTEGRITY AND STRESS RESPONSE COMPONENT 4-LIKE-RELATED"/>
    <property type="match status" value="1"/>
</dbReference>
<dbReference type="Pfam" id="PF03351">
    <property type="entry name" value="DOMON"/>
    <property type="match status" value="1"/>
</dbReference>
<dbReference type="AlphaFoldDB" id="A0A2T7PAJ8"/>
<dbReference type="GO" id="GO:0016020">
    <property type="term" value="C:membrane"/>
    <property type="evidence" value="ECO:0007669"/>
    <property type="project" value="UniProtKB-SubCell"/>
</dbReference>
<gene>
    <name evidence="13" type="ORF">C0Q70_09707</name>
</gene>
<evidence type="ECO:0000256" key="10">
    <source>
        <dbReference type="ARBA" id="ARBA00023004"/>
    </source>
</evidence>
<evidence type="ECO:0000313" key="14">
    <source>
        <dbReference type="Proteomes" id="UP000245119"/>
    </source>
</evidence>
<evidence type="ECO:0000256" key="2">
    <source>
        <dbReference type="ARBA" id="ARBA00004141"/>
    </source>
</evidence>
<evidence type="ECO:0000313" key="13">
    <source>
        <dbReference type="EMBL" id="PVD30441.1"/>
    </source>
</evidence>
<comment type="similarity">
    <text evidence="4">Belongs to the insect defense protein family.</text>
</comment>
<keyword evidence="10" id="KW-0408">Iron</keyword>
<dbReference type="CDD" id="cd08544">
    <property type="entry name" value="Reeler"/>
    <property type="match status" value="1"/>
</dbReference>
<keyword evidence="9" id="KW-0391">Immunity</keyword>
<organism evidence="13 14">
    <name type="scientific">Pomacea canaliculata</name>
    <name type="common">Golden apple snail</name>
    <dbReference type="NCBI Taxonomy" id="400727"/>
    <lineage>
        <taxon>Eukaryota</taxon>
        <taxon>Metazoa</taxon>
        <taxon>Spiralia</taxon>
        <taxon>Lophotrochozoa</taxon>
        <taxon>Mollusca</taxon>
        <taxon>Gastropoda</taxon>
        <taxon>Caenogastropoda</taxon>
        <taxon>Architaenioglossa</taxon>
        <taxon>Ampullarioidea</taxon>
        <taxon>Ampullariidae</taxon>
        <taxon>Pomacea</taxon>
    </lineage>
</organism>
<evidence type="ECO:0000256" key="6">
    <source>
        <dbReference type="ARBA" id="ARBA00022529"/>
    </source>
</evidence>
<keyword evidence="11" id="KW-0044">Antibiotic</keyword>
<dbReference type="GO" id="GO:0045087">
    <property type="term" value="P:innate immune response"/>
    <property type="evidence" value="ECO:0007669"/>
    <property type="project" value="UniProtKB-KW"/>
</dbReference>
<comment type="cofactor">
    <cofactor evidence="1">
        <name>heme b</name>
        <dbReference type="ChEBI" id="CHEBI:60344"/>
    </cofactor>
</comment>
<evidence type="ECO:0000256" key="7">
    <source>
        <dbReference type="ARBA" id="ARBA00022588"/>
    </source>
</evidence>
<evidence type="ECO:0000256" key="8">
    <source>
        <dbReference type="ARBA" id="ARBA00022729"/>
    </source>
</evidence>
<name>A0A2T7PAJ8_POMCA</name>
<evidence type="ECO:0000256" key="3">
    <source>
        <dbReference type="ARBA" id="ARBA00004613"/>
    </source>
</evidence>
<keyword evidence="7" id="KW-0399">Innate immunity</keyword>